<proteinExistence type="predicted"/>
<organism evidence="1 2">
    <name type="scientific">Hymenobacter metallilatus</name>
    <dbReference type="NCBI Taxonomy" id="2493666"/>
    <lineage>
        <taxon>Bacteria</taxon>
        <taxon>Pseudomonadati</taxon>
        <taxon>Bacteroidota</taxon>
        <taxon>Cytophagia</taxon>
        <taxon>Cytophagales</taxon>
        <taxon>Hymenobacteraceae</taxon>
        <taxon>Hymenobacter</taxon>
    </lineage>
</organism>
<keyword evidence="2" id="KW-1185">Reference proteome</keyword>
<protein>
    <submittedName>
        <fullName evidence="1">Uncharacterized protein</fullName>
    </submittedName>
</protein>
<dbReference type="AlphaFoldDB" id="A0A3R9NCC1"/>
<gene>
    <name evidence="1" type="ORF">EI290_18025</name>
</gene>
<evidence type="ECO:0000313" key="2">
    <source>
        <dbReference type="Proteomes" id="UP000280066"/>
    </source>
</evidence>
<sequence>MLTRHAADFIRGQHAVLSSAFADSEQFLNSAVVYPAGQQGGRVLFIPLKSEEEFEQVVYSAATACLNRSYEVTNNKSDAFEEERAGFSSEILRLCARFPAPIVEGGRRYEITAVSTGAKVPVIKLRDLDAVPERGIRYELLTQGRSFLVNKFRQNDELLREHLATLKQIGEKWQEFKVRFRDIELLQKTAGNQAQRPAPSISAIAELKEAGLNNGVLVFTGKTLFKACFRPLLTQRNASSLIGVAEIVHPRHGHPVLTKVQGDYTSHPLIVLHEPNGYFASWVRELRGVTASGGQVNNSLNYLDTVVLDICDITFESEEEANVQISAIKDQLALGEIRNVICLVRPSALGTLPALLNKWERTGRADVPVQVWHISRQQAAVLASAPAPGNFDHSIHRVTAGVFEEYQQQFRALLNRLTSIIRELHGSNQLAQLSSLRELYFRFISFCDPTRFQRDAAAYLTRMESLERHVGGGIYHSFRTETITLLERTSAFLNAGRHPLVAAAGKFLAEAGSSHKKSFRLGILSYNSSSTDHEYLVNTLSRFVAQGTARPVKAEFFDPWNLPAPLDLQAAPLKLLLCFNLPKTFVTSLFFNRFARNCIVLCDQENEKTYFRSYQTVKKIFDQYVSDAGLLRSLNLTEPHENPLSDGVPSFDYSIPLPVNETSAAAIASDDAVEFSDDIESIISRLVQERHDPTQEGNRIRREPGRAAAFILLLDHDGILEAAASRKFYRIEEDSPEDSEATTVPASELKPGDYIVLFRRKSRENLNALIDESLAQVERYSNALNTSNLWRDAIRQINTVKRQHLHLAEVFQRVGFERAPQTFDNYLDGSTTKPLHLNELLLAINAISRMMPGKGIPQFTAAESAGIIEAVDQLSRVRRMLPKALRSAVINRRSGRLNLLTDAYGELSPELLEAILQEVDIRRVREIIPVHPY</sequence>
<reference evidence="1 2" key="1">
    <citation type="submission" date="2018-12" db="EMBL/GenBank/DDBJ databases">
        <authorList>
            <person name="Feng G."/>
            <person name="Zhu H."/>
        </authorList>
    </citation>
    <scope>NUCLEOTIDE SEQUENCE [LARGE SCALE GENOMIC DNA]</scope>
    <source>
        <strain evidence="1 2">9PBR-2</strain>
    </source>
</reference>
<dbReference type="Proteomes" id="UP000280066">
    <property type="component" value="Unassembled WGS sequence"/>
</dbReference>
<dbReference type="EMBL" id="RWIS01000014">
    <property type="protein sequence ID" value="RSK24925.1"/>
    <property type="molecule type" value="Genomic_DNA"/>
</dbReference>
<comment type="caution">
    <text evidence="1">The sequence shown here is derived from an EMBL/GenBank/DDBJ whole genome shotgun (WGS) entry which is preliminary data.</text>
</comment>
<accession>A0A3R9NCC1</accession>
<evidence type="ECO:0000313" key="1">
    <source>
        <dbReference type="EMBL" id="RSK24925.1"/>
    </source>
</evidence>
<name>A0A3R9NCC1_9BACT</name>
<dbReference type="RefSeq" id="WP_125433068.1">
    <property type="nucleotide sequence ID" value="NZ_RWIS01000014.1"/>
</dbReference>